<feature type="domain" description="Arginyl-tRNA synthetase catalytic core" evidence="1">
    <location>
        <begin position="45"/>
        <end position="80"/>
    </location>
</feature>
<name>A0A250VUS1_STROL</name>
<dbReference type="EC" id="6.1.1.19" evidence="2"/>
<comment type="caution">
    <text evidence="2">The sequence shown here is derived from an EMBL/GenBank/DDBJ whole genome shotgun (WGS) entry which is preliminary data.</text>
</comment>
<evidence type="ECO:0000259" key="1">
    <source>
        <dbReference type="Pfam" id="PF00750"/>
    </source>
</evidence>
<evidence type="ECO:0000313" key="2">
    <source>
        <dbReference type="EMBL" id="GAX57855.1"/>
    </source>
</evidence>
<proteinExistence type="predicted"/>
<dbReference type="GO" id="GO:0004814">
    <property type="term" value="F:arginine-tRNA ligase activity"/>
    <property type="evidence" value="ECO:0007669"/>
    <property type="project" value="UniProtKB-EC"/>
</dbReference>
<gene>
    <name evidence="2" type="primary">argS</name>
    <name evidence="2" type="ORF">SO3561_09425</name>
</gene>
<keyword evidence="3" id="KW-1185">Reference proteome</keyword>
<dbReference type="Proteomes" id="UP000217446">
    <property type="component" value="Unassembled WGS sequence"/>
</dbReference>
<dbReference type="InterPro" id="IPR035684">
    <property type="entry name" value="ArgRS_core"/>
</dbReference>
<sequence length="81" mass="8961">MRLTGKGSWSMVLRAWASTARTRMCPRRVHAGTGLPARRRCRGAVPLIVKKSDGGYGYAATDLMAIRDRVFNPKANTHVYA</sequence>
<evidence type="ECO:0000313" key="3">
    <source>
        <dbReference type="Proteomes" id="UP000217446"/>
    </source>
</evidence>
<dbReference type="Pfam" id="PF00750">
    <property type="entry name" value="tRNA-synt_1d"/>
    <property type="match status" value="1"/>
</dbReference>
<protein>
    <submittedName>
        <fullName evidence="2">Arginine--tRNA ligase</fullName>
        <ecNumber evidence="2">6.1.1.19</ecNumber>
    </submittedName>
</protein>
<reference evidence="3" key="1">
    <citation type="submission" date="2017-05" db="EMBL/GenBank/DDBJ databases">
        <title>Streptomyces olivochromogenes NBRC 3561 whole genome shotgun sequence.</title>
        <authorList>
            <person name="Dohra H."/>
            <person name="Kodani S."/>
        </authorList>
    </citation>
    <scope>NUCLEOTIDE SEQUENCE [LARGE SCALE GENOMIC DNA]</scope>
    <source>
        <strain evidence="3">NBRC 3561</strain>
    </source>
</reference>
<accession>A0A250VUS1</accession>
<keyword evidence="2" id="KW-0436">Ligase</keyword>
<organism evidence="2 3">
    <name type="scientific">Streptomyces olivochromogenes</name>
    <dbReference type="NCBI Taxonomy" id="1963"/>
    <lineage>
        <taxon>Bacteria</taxon>
        <taxon>Bacillati</taxon>
        <taxon>Actinomycetota</taxon>
        <taxon>Actinomycetes</taxon>
        <taxon>Kitasatosporales</taxon>
        <taxon>Streptomycetaceae</taxon>
        <taxon>Streptomyces</taxon>
    </lineage>
</organism>
<dbReference type="EMBL" id="BDQI01000041">
    <property type="protein sequence ID" value="GAX57855.1"/>
    <property type="molecule type" value="Genomic_DNA"/>
</dbReference>
<dbReference type="AlphaFoldDB" id="A0A250VUS1"/>